<dbReference type="InterPro" id="IPR001245">
    <property type="entry name" value="Ser-Thr/Tyr_kinase_cat_dom"/>
</dbReference>
<evidence type="ECO:0000313" key="3">
    <source>
        <dbReference type="Proteomes" id="UP000247702"/>
    </source>
</evidence>
<dbReference type="PROSITE" id="PS50011">
    <property type="entry name" value="PROTEIN_KINASE_DOM"/>
    <property type="match status" value="1"/>
</dbReference>
<evidence type="ECO:0000259" key="1">
    <source>
        <dbReference type="PROSITE" id="PS50011"/>
    </source>
</evidence>
<dbReference type="InterPro" id="IPR000719">
    <property type="entry name" value="Prot_kinase_dom"/>
</dbReference>
<dbReference type="GO" id="GO:0005524">
    <property type="term" value="F:ATP binding"/>
    <property type="evidence" value="ECO:0007669"/>
    <property type="project" value="InterPro"/>
</dbReference>
<reference evidence="2 3" key="1">
    <citation type="submission" date="2017-11" db="EMBL/GenBank/DDBJ databases">
        <title>The genome of Rhizophagus clarus HR1 reveals common genetic basis of auxotrophy among arbuscular mycorrhizal fungi.</title>
        <authorList>
            <person name="Kobayashi Y."/>
        </authorList>
    </citation>
    <scope>NUCLEOTIDE SEQUENCE [LARGE SCALE GENOMIC DNA]</scope>
    <source>
        <strain evidence="2 3">HR1</strain>
    </source>
</reference>
<name>A0A2Z6RKS3_9GLOM</name>
<dbReference type="AlphaFoldDB" id="A0A2Z6RKS3"/>
<sequence>MTSFQERVDCLKYLKSNSTNWTSGNEEIDNFIQEMQLKIGYHDDDIIFEWIPYNQFYDIKEVSKNGFITIYSVIWRDGPLYWDKQNNKYTRVPNKNVALKRLHNSQYLINFLIDEAKKYSTDKLGHEINEIYGISQIPDTNDYIFVLNNSVSLVKWTSGFKKIDDFIQEAQLKINKCDDIIFEWIPYSQFDEIKEMCKNNFMTICSAIWKNGPLGYVDRYNTYSRDSNKKITLKCLHKSQNTIEKVLNKARIYSKILDIYGISQNPATNDFILVINSITWTSGNKKIDDLVQDIQLNNKYDGIVFEWISYDRFDKIKEKCNYGTITEYSAIWKDGPLYYKRDPNQEVVLKCLHDSQNFIDFLIKKVKMYMKNYRYDNFLKLYGISQNPDTKDYIFVQNNSINWISKNEGIDDFIQEMQLKTHDFATKVFEWIPYIQFDEIKEICKNKSVSVYSAIWKDGPLYNKLYERDSNKKVILKCLHNLQNPLESLTNKAKVYSKILNIHGISQNPVSNDFILVLNNIITWESGNKVIDDFIQEMQLKFNDLLFEWILYNQFNEIKKIGESSSVTIYSAIWKDGPICKKNQHNGNHTKYARDSPNKEVILKCLHNLQDPVEFVIIDEAKKHLMKEIDRKMFKPYGISRDPDTNNLILVLGSITWENGDKIIDDFIREMRLNNKLNDIIFEWIPYNHFNEIKEVDKGEFATIFSAIWRYGPLKKQLSGDYARDSNKDVSLKCLHSSEDPIEYVKKYLTGESNKKVFKPYGISQNPGTNEFILVLNNIAWTSGNKKIDNFIQEMQLKFNDLLFEWIPHNQFNEIKEINKNNSTTICLAIWKDGPIYKNQRIGNYTRDSNKEVILRCLHNSNDFVDSVIKEARKYLVKEIDRKIFKPYGLSQNPDTNDFILILSNITWTSGNKIIDDFIQEAQLRINNPLFEWIPYNQFDEIKKIGKGGFSTIYSAIWKNGPLCNKNQWNGSYERDSNKVVVLKYLDNPQNLHNLINEFINKVKAYLTNMINNDNILKMYGISQDPNTKNYIIVLYYAEGGDFNNWISVNENFNHFSWKKKLTILFDIACSLKYIHGKNMFHHNFHTGNILFNTPVIGEYVNKTYISDTGLYGEIVNKDKTKIYGIIPYVAPEVLKGSPYTQAADIYSFGMIMYFVATGRQPFNNCAHDHNLVLNIYKGIRPELNESEAPKSYVDLMEKCLDSIPNNRPNITGLCQSLWSISISNSEIEKAENYRNSHLSSLMESRQIPNHSQAIYTSRLLNSFTRELQ</sequence>
<proteinExistence type="predicted"/>
<organism evidence="2 3">
    <name type="scientific">Rhizophagus clarus</name>
    <dbReference type="NCBI Taxonomy" id="94130"/>
    <lineage>
        <taxon>Eukaryota</taxon>
        <taxon>Fungi</taxon>
        <taxon>Fungi incertae sedis</taxon>
        <taxon>Mucoromycota</taxon>
        <taxon>Glomeromycotina</taxon>
        <taxon>Glomeromycetes</taxon>
        <taxon>Glomerales</taxon>
        <taxon>Glomeraceae</taxon>
        <taxon>Rhizophagus</taxon>
    </lineage>
</organism>
<protein>
    <recommendedName>
        <fullName evidence="1">Protein kinase domain-containing protein</fullName>
    </recommendedName>
</protein>
<dbReference type="InterPro" id="IPR051681">
    <property type="entry name" value="Ser/Thr_Kinases-Pseudokinases"/>
</dbReference>
<evidence type="ECO:0000313" key="2">
    <source>
        <dbReference type="EMBL" id="GBC02761.1"/>
    </source>
</evidence>
<dbReference type="EMBL" id="BEXD01003849">
    <property type="protein sequence ID" value="GBC02761.1"/>
    <property type="molecule type" value="Genomic_DNA"/>
</dbReference>
<dbReference type="SUPFAM" id="SSF56112">
    <property type="entry name" value="Protein kinase-like (PK-like)"/>
    <property type="match status" value="1"/>
</dbReference>
<dbReference type="InterPro" id="IPR011009">
    <property type="entry name" value="Kinase-like_dom_sf"/>
</dbReference>
<accession>A0A2Z6RKS3</accession>
<dbReference type="Proteomes" id="UP000247702">
    <property type="component" value="Unassembled WGS sequence"/>
</dbReference>
<gene>
    <name evidence="2" type="ORF">RclHR1_04800001</name>
</gene>
<comment type="caution">
    <text evidence="2">The sequence shown here is derived from an EMBL/GenBank/DDBJ whole genome shotgun (WGS) entry which is preliminary data.</text>
</comment>
<dbReference type="Pfam" id="PF07714">
    <property type="entry name" value="PK_Tyr_Ser-Thr"/>
    <property type="match status" value="1"/>
</dbReference>
<dbReference type="PANTHER" id="PTHR44329">
    <property type="entry name" value="SERINE/THREONINE-PROTEIN KINASE TNNI3K-RELATED"/>
    <property type="match status" value="1"/>
</dbReference>
<dbReference type="GO" id="GO:0004674">
    <property type="term" value="F:protein serine/threonine kinase activity"/>
    <property type="evidence" value="ECO:0007669"/>
    <property type="project" value="TreeGrafter"/>
</dbReference>
<keyword evidence="3" id="KW-1185">Reference proteome</keyword>
<feature type="domain" description="Protein kinase" evidence="1">
    <location>
        <begin position="939"/>
        <end position="1220"/>
    </location>
</feature>
<dbReference type="Gene3D" id="1.10.510.10">
    <property type="entry name" value="Transferase(Phosphotransferase) domain 1"/>
    <property type="match status" value="1"/>
</dbReference>